<proteinExistence type="predicted"/>
<evidence type="ECO:0000313" key="2">
    <source>
        <dbReference type="Proteomes" id="UP000577419"/>
    </source>
</evidence>
<gene>
    <name evidence="1" type="ORF">HA237_01770</name>
</gene>
<dbReference type="EMBL" id="DUFG01000012">
    <property type="protein sequence ID" value="HIH08077.1"/>
    <property type="molecule type" value="Genomic_DNA"/>
</dbReference>
<accession>A0A7J4IWF7</accession>
<evidence type="ECO:0000313" key="1">
    <source>
        <dbReference type="EMBL" id="HIH08077.1"/>
    </source>
</evidence>
<organism evidence="1 2">
    <name type="scientific">Candidatus Iainarchaeum sp</name>
    <dbReference type="NCBI Taxonomy" id="3101447"/>
    <lineage>
        <taxon>Archaea</taxon>
        <taxon>Candidatus Iainarchaeota</taxon>
        <taxon>Candidatus Iainarchaeia</taxon>
        <taxon>Candidatus Iainarchaeales</taxon>
        <taxon>Candidatus Iainarchaeaceae</taxon>
        <taxon>Candidatus Iainarchaeum</taxon>
    </lineage>
</organism>
<comment type="caution">
    <text evidence="1">The sequence shown here is derived from an EMBL/GenBank/DDBJ whole genome shotgun (WGS) entry which is preliminary data.</text>
</comment>
<protein>
    <submittedName>
        <fullName evidence="1">Uncharacterized protein</fullName>
    </submittedName>
</protein>
<reference evidence="2" key="1">
    <citation type="journal article" date="2020" name="bioRxiv">
        <title>A rank-normalized archaeal taxonomy based on genome phylogeny resolves widespread incomplete and uneven classifications.</title>
        <authorList>
            <person name="Rinke C."/>
            <person name="Chuvochina M."/>
            <person name="Mussig A.J."/>
            <person name="Chaumeil P.-A."/>
            <person name="Waite D.W."/>
            <person name="Whitman W.B."/>
            <person name="Parks D.H."/>
            <person name="Hugenholtz P."/>
        </authorList>
    </citation>
    <scope>NUCLEOTIDE SEQUENCE [LARGE SCALE GENOMIC DNA]</scope>
</reference>
<dbReference type="Proteomes" id="UP000577419">
    <property type="component" value="Unassembled WGS sequence"/>
</dbReference>
<sequence length="167" mass="19850">MKQHRRRITKGHLPAVRPSLRSWIEAKTKKPFSSKIDTSREVIPLDLHIFREKHWGEIFSKEQKERATLVKKYLDEIINGFRKKYYRKFSGEVSVPSPEELKKAAYNVMSLIAELADHLEKRAPQLHKWNESYAGLLDIEWHKIPAELQQEILRHSPIITTKKRRFQ</sequence>
<dbReference type="AlphaFoldDB" id="A0A7J4IWF7"/>
<name>A0A7J4IWF7_9ARCH</name>